<dbReference type="InterPro" id="IPR046433">
    <property type="entry name" value="ActCoA_hydro"/>
</dbReference>
<evidence type="ECO:0000256" key="1">
    <source>
        <dbReference type="ARBA" id="ARBA00009632"/>
    </source>
</evidence>
<dbReference type="PANTHER" id="PTHR21432">
    <property type="entry name" value="ACETYL-COA HYDROLASE-RELATED"/>
    <property type="match status" value="1"/>
</dbReference>
<dbReference type="InterPro" id="IPR003702">
    <property type="entry name" value="ActCoA_hydro_N"/>
</dbReference>
<dbReference type="Gene3D" id="3.30.750.70">
    <property type="entry name" value="4-hydroxybutyrate coenzyme like domains"/>
    <property type="match status" value="1"/>
</dbReference>
<feature type="domain" description="Acetyl-CoA hydrolase/transferase N-terminal" evidence="3">
    <location>
        <begin position="7"/>
        <end position="188"/>
    </location>
</feature>
<dbReference type="KEGG" id="mgz:GCW_00665"/>
<dbReference type="Pfam" id="PF13336">
    <property type="entry name" value="AcetylCoA_hyd_C"/>
    <property type="match status" value="1"/>
</dbReference>
<dbReference type="AlphaFoldDB" id="A0A0F6CK16"/>
<dbReference type="PANTHER" id="PTHR21432:SF20">
    <property type="entry name" value="ACETYL-COA HYDROLASE"/>
    <property type="match status" value="1"/>
</dbReference>
<organism evidence="5 6">
    <name type="scientific">Mycoplasmoides gallisepticum S6</name>
    <dbReference type="NCBI Taxonomy" id="1006581"/>
    <lineage>
        <taxon>Bacteria</taxon>
        <taxon>Bacillati</taxon>
        <taxon>Mycoplasmatota</taxon>
        <taxon>Mycoplasmoidales</taxon>
        <taxon>Mycoplasmoidaceae</taxon>
        <taxon>Mycoplasmoides</taxon>
    </lineage>
</organism>
<dbReference type="Pfam" id="PF02550">
    <property type="entry name" value="AcetylCoA_hydro"/>
    <property type="match status" value="1"/>
</dbReference>
<evidence type="ECO:0000259" key="4">
    <source>
        <dbReference type="Pfam" id="PF13336"/>
    </source>
</evidence>
<dbReference type="GO" id="GO:0016787">
    <property type="term" value="F:hydrolase activity"/>
    <property type="evidence" value="ECO:0007669"/>
    <property type="project" value="UniProtKB-KW"/>
</dbReference>
<dbReference type="RefSeq" id="WP_011883823.1">
    <property type="nucleotide sequence ID" value="NC_023030.2"/>
</dbReference>
<keyword evidence="5" id="KW-0378">Hydrolase</keyword>
<dbReference type="Proteomes" id="UP000018735">
    <property type="component" value="Chromosome"/>
</dbReference>
<dbReference type="HOGENOM" id="CLU_030703_1_0_14"/>
<dbReference type="InterPro" id="IPR037171">
    <property type="entry name" value="NagB/RpiA_transferase-like"/>
</dbReference>
<keyword evidence="2" id="KW-0808">Transferase</keyword>
<proteinExistence type="inferred from homology"/>
<protein>
    <submittedName>
        <fullName evidence="5">Acetyl-CoA hydrolase</fullName>
    </submittedName>
</protein>
<dbReference type="EMBL" id="CP006916">
    <property type="protein sequence ID" value="AHB99438.1"/>
    <property type="molecule type" value="Genomic_DNA"/>
</dbReference>
<dbReference type="Gene3D" id="3.40.1080.20">
    <property type="entry name" value="Acetyl-CoA hydrolase/transferase C-terminal domain"/>
    <property type="match status" value="1"/>
</dbReference>
<dbReference type="SUPFAM" id="SSF100950">
    <property type="entry name" value="NagB/RpiA/CoA transferase-like"/>
    <property type="match status" value="2"/>
</dbReference>
<sequence>MNYFEVYKNKIVSVNQAISLIKDNSNIWFDYLQPKLLLQGLKEVLETNSYSNLNFYYYASSSDCEETIFLDKFNQIVKRHCFFYRANERNALKKYQNGILQNNVEYYPFHFSESTEILNNFAIDTVILLTTDIDENGYFNLGLSTCYDLDLIKKAKQVIIEVNKNMPHIMGDKHQIHINDVAAIVKSDYQLTEALSVDPSPEHLKIADYVASLIQDRSTIQLGIGAIPNMVCKKLVNKKDLGIHTEILGTGMVELIKLGVVNNKYKEIDQGVSTFVFAVGDQDMYKYLDHNDKFKIARFDYVNNPLNIAKFENFISVNSAIEIDLLGNVNAEQIQHNQYSASGGQADFIRGASYSKNGKSIIAMKSTTSDCKISKIVTRLKGVTTTLRNDLDYVITEYGIINLKAKSVKQRAKLLISIGHPKFRSYLTRVARSKLLID</sequence>
<dbReference type="GO" id="GO:0008775">
    <property type="term" value="F:acetate CoA-transferase activity"/>
    <property type="evidence" value="ECO:0007669"/>
    <property type="project" value="InterPro"/>
</dbReference>
<evidence type="ECO:0000313" key="6">
    <source>
        <dbReference type="Proteomes" id="UP000018735"/>
    </source>
</evidence>
<dbReference type="GO" id="GO:0006083">
    <property type="term" value="P:acetate metabolic process"/>
    <property type="evidence" value="ECO:0007669"/>
    <property type="project" value="InterPro"/>
</dbReference>
<evidence type="ECO:0000313" key="5">
    <source>
        <dbReference type="EMBL" id="AHB99438.1"/>
    </source>
</evidence>
<comment type="similarity">
    <text evidence="1">Belongs to the acetyl-CoA hydrolase/transferase family.</text>
</comment>
<dbReference type="Gene3D" id="3.40.1080.10">
    <property type="entry name" value="Glutaconate Coenzyme A-transferase"/>
    <property type="match status" value="1"/>
</dbReference>
<feature type="domain" description="Acetyl-CoA hydrolase/transferase C-terminal" evidence="4">
    <location>
        <begin position="280"/>
        <end position="429"/>
    </location>
</feature>
<name>A0A0F6CK16_MYCGL</name>
<gene>
    <name evidence="5" type="primary">ach1</name>
    <name evidence="5" type="ORF">GCW_00665</name>
</gene>
<dbReference type="InterPro" id="IPR026888">
    <property type="entry name" value="AcetylCoA_hyd_C"/>
</dbReference>
<evidence type="ECO:0000256" key="2">
    <source>
        <dbReference type="ARBA" id="ARBA00022679"/>
    </source>
</evidence>
<evidence type="ECO:0000259" key="3">
    <source>
        <dbReference type="Pfam" id="PF02550"/>
    </source>
</evidence>
<reference evidence="5 6" key="1">
    <citation type="journal article" date="2011" name="PLoS ONE">
        <title>Core proteome of the minimal cell: comparative proteomics of three mollicute species.</title>
        <authorList>
            <person name="Fisunov G.Y."/>
            <person name="Alexeev D.G."/>
            <person name="Bazaleev N.A."/>
            <person name="Ladygina V.G."/>
            <person name="Galyamina M.A."/>
            <person name="Kondratov I.G."/>
            <person name="Zhukova N.A."/>
            <person name="Serebryakova M.V."/>
            <person name="Demina I.A."/>
            <person name="Govorun V.M."/>
        </authorList>
    </citation>
    <scope>NUCLEOTIDE SEQUENCE [LARGE SCALE GENOMIC DNA]</scope>
    <source>
        <strain evidence="5 6">S6</strain>
    </source>
</reference>
<dbReference type="InterPro" id="IPR038460">
    <property type="entry name" value="AcetylCoA_hyd_C_sf"/>
</dbReference>
<accession>A0A0F6CK16</accession>
<dbReference type="eggNOG" id="COG0427">
    <property type="taxonomic scope" value="Bacteria"/>
</dbReference>